<keyword evidence="2" id="KW-0489">Methyltransferase</keyword>
<dbReference type="EMBL" id="JARHUD010000004">
    <property type="protein sequence ID" value="MDF2095766.1"/>
    <property type="molecule type" value="Genomic_DNA"/>
</dbReference>
<proteinExistence type="predicted"/>
<accession>A0ABT5YLD8</accession>
<dbReference type="GO" id="GO:0008168">
    <property type="term" value="F:methyltransferase activity"/>
    <property type="evidence" value="ECO:0007669"/>
    <property type="project" value="UniProtKB-KW"/>
</dbReference>
<dbReference type="InterPro" id="IPR041698">
    <property type="entry name" value="Methyltransf_25"/>
</dbReference>
<gene>
    <name evidence="2" type="ORF">P2G67_07235</name>
</gene>
<dbReference type="InterPro" id="IPR029063">
    <property type="entry name" value="SAM-dependent_MTases_sf"/>
</dbReference>
<keyword evidence="2" id="KW-0808">Transferase</keyword>
<organism evidence="2 3">
    <name type="scientific">Aquibaculum arenosum</name>
    <dbReference type="NCBI Taxonomy" id="3032591"/>
    <lineage>
        <taxon>Bacteria</taxon>
        <taxon>Pseudomonadati</taxon>
        <taxon>Pseudomonadota</taxon>
        <taxon>Alphaproteobacteria</taxon>
        <taxon>Rhodospirillales</taxon>
        <taxon>Rhodovibrionaceae</taxon>
        <taxon>Aquibaculum</taxon>
    </lineage>
</organism>
<protein>
    <submittedName>
        <fullName evidence="2">Class I SAM-dependent methyltransferase</fullName>
    </submittedName>
</protein>
<reference evidence="2 3" key="1">
    <citation type="submission" date="2023-03" db="EMBL/GenBank/DDBJ databases">
        <title>Fodinicurvata sp. CAU 1616 isolated from sea sendiment.</title>
        <authorList>
            <person name="Kim W."/>
        </authorList>
    </citation>
    <scope>NUCLEOTIDE SEQUENCE [LARGE SCALE GENOMIC DNA]</scope>
    <source>
        <strain evidence="2 3">CAU 1616</strain>
    </source>
</reference>
<evidence type="ECO:0000313" key="3">
    <source>
        <dbReference type="Proteomes" id="UP001215503"/>
    </source>
</evidence>
<evidence type="ECO:0000313" key="2">
    <source>
        <dbReference type="EMBL" id="MDF2095766.1"/>
    </source>
</evidence>
<sequence>MPHSLIKRSRVVLPEFIARRLERDYYKDLKLGLTGKKDPRERLEAILPLVQRAAGRSVLDLGCAEGLMLQPFLANGARFVHGVDESARRIQSARRRVGSGNSRFDVVDLNFPANIRDRRIFRESYNIVLFLGIYQHLDKHVRERSLSLALSMASEWFAIRCPRPLFDGAMRLITNQGFAIEDCISGGGNGRLAICKRME</sequence>
<dbReference type="GO" id="GO:0032259">
    <property type="term" value="P:methylation"/>
    <property type="evidence" value="ECO:0007669"/>
    <property type="project" value="UniProtKB-KW"/>
</dbReference>
<evidence type="ECO:0000259" key="1">
    <source>
        <dbReference type="Pfam" id="PF13649"/>
    </source>
</evidence>
<dbReference type="Pfam" id="PF13649">
    <property type="entry name" value="Methyltransf_25"/>
    <property type="match status" value="1"/>
</dbReference>
<keyword evidence="3" id="KW-1185">Reference proteome</keyword>
<name>A0ABT5YLD8_9PROT</name>
<dbReference type="CDD" id="cd02440">
    <property type="entry name" value="AdoMet_MTases"/>
    <property type="match status" value="1"/>
</dbReference>
<dbReference type="SUPFAM" id="SSF53335">
    <property type="entry name" value="S-adenosyl-L-methionine-dependent methyltransferases"/>
    <property type="match status" value="1"/>
</dbReference>
<dbReference type="Proteomes" id="UP001215503">
    <property type="component" value="Unassembled WGS sequence"/>
</dbReference>
<comment type="caution">
    <text evidence="2">The sequence shown here is derived from an EMBL/GenBank/DDBJ whole genome shotgun (WGS) entry which is preliminary data.</text>
</comment>
<feature type="domain" description="Methyltransferase" evidence="1">
    <location>
        <begin position="58"/>
        <end position="147"/>
    </location>
</feature>
<dbReference type="Gene3D" id="3.40.50.150">
    <property type="entry name" value="Vaccinia Virus protein VP39"/>
    <property type="match status" value="1"/>
</dbReference>